<dbReference type="PANTHER" id="PTHR13005:SF3">
    <property type="entry name" value="CYSTEINE-RICH HYDROPHOBIC DOMAIN-CONTAINING PROTEIN 2"/>
    <property type="match status" value="1"/>
</dbReference>
<keyword evidence="3" id="KW-1185">Reference proteome</keyword>
<feature type="transmembrane region" description="Helical" evidence="1">
    <location>
        <begin position="58"/>
        <end position="77"/>
    </location>
</feature>
<evidence type="ECO:0000313" key="3">
    <source>
        <dbReference type="Proteomes" id="UP001431209"/>
    </source>
</evidence>
<dbReference type="AlphaFoldDB" id="A0AAW2ZS05"/>
<dbReference type="InterPro" id="IPR039735">
    <property type="entry name" value="CHIC1/2"/>
</dbReference>
<dbReference type="PANTHER" id="PTHR13005">
    <property type="entry name" value="CYSTEINE-RICH HYDROPHOBIC DOMAIN PROTEIN BRAIN X-LINKED PROTEIN"/>
    <property type="match status" value="1"/>
</dbReference>
<keyword evidence="1" id="KW-1133">Transmembrane helix</keyword>
<proteinExistence type="predicted"/>
<keyword evidence="1" id="KW-0472">Membrane</keyword>
<accession>A0AAW2ZS05</accession>
<protein>
    <submittedName>
        <fullName evidence="2">1 TM domain-containing transmembrane protein</fullName>
    </submittedName>
</protein>
<evidence type="ECO:0000256" key="1">
    <source>
        <dbReference type="SAM" id="Phobius"/>
    </source>
</evidence>
<dbReference type="EMBL" id="JAOPGA020001882">
    <property type="protein sequence ID" value="KAL0491892.1"/>
    <property type="molecule type" value="Genomic_DNA"/>
</dbReference>
<keyword evidence="1 2" id="KW-0812">Transmembrane</keyword>
<comment type="caution">
    <text evidence="2">The sequence shown here is derived from an EMBL/GenBank/DDBJ whole genome shotgun (WGS) entry which is preliminary data.</text>
</comment>
<name>A0AAW2ZS05_9EUKA</name>
<gene>
    <name evidence="2" type="ORF">AKO1_000469</name>
</gene>
<dbReference type="Proteomes" id="UP001431209">
    <property type="component" value="Unassembled WGS sequence"/>
</dbReference>
<sequence length="135" mass="15788">MRQLRLKECGFSHVNGICNEYEFKYENFLNNYISPEDLKMEVDQLNKFLVKNMPSSGLATFGLLCCCCSLGLSFLPLKARADKFERRVNQYVAEADLRFKSRNLHWEILPHKASSQEVLSFVSYFAHHENVKVFR</sequence>
<reference evidence="2 3" key="1">
    <citation type="submission" date="2024-03" db="EMBL/GenBank/DDBJ databases">
        <title>The Acrasis kona genome and developmental transcriptomes reveal deep origins of eukaryotic multicellular pathways.</title>
        <authorList>
            <person name="Sheikh S."/>
            <person name="Fu C.-J."/>
            <person name="Brown M.W."/>
            <person name="Baldauf S.L."/>
        </authorList>
    </citation>
    <scope>NUCLEOTIDE SEQUENCE [LARGE SCALE GENOMIC DNA]</scope>
    <source>
        <strain evidence="2 3">ATCC MYA-3509</strain>
    </source>
</reference>
<organism evidence="2 3">
    <name type="scientific">Acrasis kona</name>
    <dbReference type="NCBI Taxonomy" id="1008807"/>
    <lineage>
        <taxon>Eukaryota</taxon>
        <taxon>Discoba</taxon>
        <taxon>Heterolobosea</taxon>
        <taxon>Tetramitia</taxon>
        <taxon>Eutetramitia</taxon>
        <taxon>Acrasidae</taxon>
        <taxon>Acrasis</taxon>
    </lineage>
</organism>
<evidence type="ECO:0000313" key="2">
    <source>
        <dbReference type="EMBL" id="KAL0491892.1"/>
    </source>
</evidence>